<sequence>MNPVISDPATVRAELLDCIQANLAVLADHRHGPGTHLAMGAVLRFRPLPGDGGLPTVEPPLAPQLAEAGRRLGLYTVAEYANVAPDGIRALAAEHGRLYVVADSAAMPWLPYYRRRHMEHSYLVEPSGPAAMVTDAYHNQTPWGTAAPGRWHLAWDELPPDATVRVLAADPAGPPSAAPAADLAPPGDYPRAYAEHPDRTAATERFAVETWLLARSRKLHHAFRERTGTPHAGLTAQLERWDALAGRAFVALRRVARGHPEPSGLFTELEHLLTDEAGAARPRTDPAP</sequence>
<dbReference type="Proteomes" id="UP001240236">
    <property type="component" value="Unassembled WGS sequence"/>
</dbReference>
<protein>
    <submittedName>
        <fullName evidence="1">Uncharacterized protein</fullName>
    </submittedName>
</protein>
<reference evidence="1 2" key="1">
    <citation type="submission" date="2023-07" db="EMBL/GenBank/DDBJ databases">
        <title>Sequencing the genomes of 1000 actinobacteria strains.</title>
        <authorList>
            <person name="Klenk H.-P."/>
        </authorList>
    </citation>
    <scope>NUCLEOTIDE SEQUENCE [LARGE SCALE GENOMIC DNA]</scope>
    <source>
        <strain evidence="1 2">DSM 44709</strain>
    </source>
</reference>
<accession>A0AAE3VVQ7</accession>
<dbReference type="EMBL" id="JAUSUZ010000001">
    <property type="protein sequence ID" value="MDQ0364913.1"/>
    <property type="molecule type" value="Genomic_DNA"/>
</dbReference>
<evidence type="ECO:0000313" key="1">
    <source>
        <dbReference type="EMBL" id="MDQ0364913.1"/>
    </source>
</evidence>
<gene>
    <name evidence="1" type="ORF">J2S42_001582</name>
</gene>
<dbReference type="RefSeq" id="WP_307236805.1">
    <property type="nucleotide sequence ID" value="NZ_JAUSUZ010000001.1"/>
</dbReference>
<proteinExistence type="predicted"/>
<keyword evidence="2" id="KW-1185">Reference proteome</keyword>
<dbReference type="AlphaFoldDB" id="A0AAE3VVQ7"/>
<organism evidence="1 2">
    <name type="scientific">Catenuloplanes indicus</name>
    <dbReference type="NCBI Taxonomy" id="137267"/>
    <lineage>
        <taxon>Bacteria</taxon>
        <taxon>Bacillati</taxon>
        <taxon>Actinomycetota</taxon>
        <taxon>Actinomycetes</taxon>
        <taxon>Micromonosporales</taxon>
        <taxon>Micromonosporaceae</taxon>
        <taxon>Catenuloplanes</taxon>
    </lineage>
</organism>
<comment type="caution">
    <text evidence="1">The sequence shown here is derived from an EMBL/GenBank/DDBJ whole genome shotgun (WGS) entry which is preliminary data.</text>
</comment>
<name>A0AAE3VVQ7_9ACTN</name>
<evidence type="ECO:0000313" key="2">
    <source>
        <dbReference type="Proteomes" id="UP001240236"/>
    </source>
</evidence>